<protein>
    <submittedName>
        <fullName evidence="1">Uncharacterized protein</fullName>
    </submittedName>
</protein>
<evidence type="ECO:0000313" key="2">
    <source>
        <dbReference type="Proteomes" id="UP001179952"/>
    </source>
</evidence>
<sequence>MERSSMTRGFPITGAAYAFLKDNVSPSFNFPAWNRGRIICQRTQLKKLSSISGSSEQQLISINNSPFPRPGTKVHTTAFNNGAEVDRETRNTTSIELMATAI</sequence>
<organism evidence="1 2">
    <name type="scientific">Acorus gramineus</name>
    <name type="common">Dwarf sweet flag</name>
    <dbReference type="NCBI Taxonomy" id="55184"/>
    <lineage>
        <taxon>Eukaryota</taxon>
        <taxon>Viridiplantae</taxon>
        <taxon>Streptophyta</taxon>
        <taxon>Embryophyta</taxon>
        <taxon>Tracheophyta</taxon>
        <taxon>Spermatophyta</taxon>
        <taxon>Magnoliopsida</taxon>
        <taxon>Liliopsida</taxon>
        <taxon>Acoraceae</taxon>
        <taxon>Acorus</taxon>
    </lineage>
</organism>
<dbReference type="EMBL" id="JAUJYN010000006">
    <property type="protein sequence ID" value="KAK1268041.1"/>
    <property type="molecule type" value="Genomic_DNA"/>
</dbReference>
<comment type="caution">
    <text evidence="1">The sequence shown here is derived from an EMBL/GenBank/DDBJ whole genome shotgun (WGS) entry which is preliminary data.</text>
</comment>
<dbReference type="AlphaFoldDB" id="A0AAV9AVX5"/>
<accession>A0AAV9AVX5</accession>
<dbReference type="Proteomes" id="UP001179952">
    <property type="component" value="Unassembled WGS sequence"/>
</dbReference>
<gene>
    <name evidence="1" type="ORF">QJS04_geneDACA006859</name>
</gene>
<name>A0AAV9AVX5_ACOGR</name>
<evidence type="ECO:0000313" key="1">
    <source>
        <dbReference type="EMBL" id="KAK1268041.1"/>
    </source>
</evidence>
<keyword evidence="2" id="KW-1185">Reference proteome</keyword>
<reference evidence="1" key="2">
    <citation type="submission" date="2023-06" db="EMBL/GenBank/DDBJ databases">
        <authorList>
            <person name="Ma L."/>
            <person name="Liu K.-W."/>
            <person name="Li Z."/>
            <person name="Hsiao Y.-Y."/>
            <person name="Qi Y."/>
            <person name="Fu T."/>
            <person name="Tang G."/>
            <person name="Zhang D."/>
            <person name="Sun W.-H."/>
            <person name="Liu D.-K."/>
            <person name="Li Y."/>
            <person name="Chen G.-Z."/>
            <person name="Liu X.-D."/>
            <person name="Liao X.-Y."/>
            <person name="Jiang Y.-T."/>
            <person name="Yu X."/>
            <person name="Hao Y."/>
            <person name="Huang J."/>
            <person name="Zhao X.-W."/>
            <person name="Ke S."/>
            <person name="Chen Y.-Y."/>
            <person name="Wu W.-L."/>
            <person name="Hsu J.-L."/>
            <person name="Lin Y.-F."/>
            <person name="Huang M.-D."/>
            <person name="Li C.-Y."/>
            <person name="Huang L."/>
            <person name="Wang Z.-W."/>
            <person name="Zhao X."/>
            <person name="Zhong W.-Y."/>
            <person name="Peng D.-H."/>
            <person name="Ahmad S."/>
            <person name="Lan S."/>
            <person name="Zhang J.-S."/>
            <person name="Tsai W.-C."/>
            <person name="Van De Peer Y."/>
            <person name="Liu Z.-J."/>
        </authorList>
    </citation>
    <scope>NUCLEOTIDE SEQUENCE</scope>
    <source>
        <strain evidence="1">SCP</strain>
        <tissue evidence="1">Leaves</tissue>
    </source>
</reference>
<reference evidence="1" key="1">
    <citation type="journal article" date="2023" name="Nat. Commun.">
        <title>Diploid and tetraploid genomes of Acorus and the evolution of monocots.</title>
        <authorList>
            <person name="Ma L."/>
            <person name="Liu K.W."/>
            <person name="Li Z."/>
            <person name="Hsiao Y.Y."/>
            <person name="Qi Y."/>
            <person name="Fu T."/>
            <person name="Tang G.D."/>
            <person name="Zhang D."/>
            <person name="Sun W.H."/>
            <person name="Liu D.K."/>
            <person name="Li Y."/>
            <person name="Chen G.Z."/>
            <person name="Liu X.D."/>
            <person name="Liao X.Y."/>
            <person name="Jiang Y.T."/>
            <person name="Yu X."/>
            <person name="Hao Y."/>
            <person name="Huang J."/>
            <person name="Zhao X.W."/>
            <person name="Ke S."/>
            <person name="Chen Y.Y."/>
            <person name="Wu W.L."/>
            <person name="Hsu J.L."/>
            <person name="Lin Y.F."/>
            <person name="Huang M.D."/>
            <person name="Li C.Y."/>
            <person name="Huang L."/>
            <person name="Wang Z.W."/>
            <person name="Zhao X."/>
            <person name="Zhong W.Y."/>
            <person name="Peng D.H."/>
            <person name="Ahmad S."/>
            <person name="Lan S."/>
            <person name="Zhang J.S."/>
            <person name="Tsai W.C."/>
            <person name="Van de Peer Y."/>
            <person name="Liu Z.J."/>
        </authorList>
    </citation>
    <scope>NUCLEOTIDE SEQUENCE</scope>
    <source>
        <strain evidence="1">SCP</strain>
    </source>
</reference>
<proteinExistence type="predicted"/>